<dbReference type="InterPro" id="IPR036397">
    <property type="entry name" value="RNaseH_sf"/>
</dbReference>
<dbReference type="GO" id="GO:0003676">
    <property type="term" value="F:nucleic acid binding"/>
    <property type="evidence" value="ECO:0007669"/>
    <property type="project" value="InterPro"/>
</dbReference>
<evidence type="ECO:0000259" key="1">
    <source>
        <dbReference type="PROSITE" id="PS50994"/>
    </source>
</evidence>
<accession>A0A371HTB1</accession>
<dbReference type="Gene3D" id="3.30.420.10">
    <property type="entry name" value="Ribonuclease H-like superfamily/Ribonuclease H"/>
    <property type="match status" value="1"/>
</dbReference>
<proteinExistence type="predicted"/>
<dbReference type="SUPFAM" id="SSF53098">
    <property type="entry name" value="Ribonuclease H-like"/>
    <property type="match status" value="1"/>
</dbReference>
<dbReference type="OrthoDB" id="10055717at2759"/>
<sequence>MQLNKITPWFADICNFIVASQLPPKASQLYKEKLKSDAKYYIWDDPYLWRLYNDQILRSNRSSNFVMQHLEVVTMDQLRQPRKCLIPTICRDAYQFVSTYEQCQEAGMAISRRLKMHQQPILFCEIFNVWGIDFMGPFPVSNRYSYILLAINYVSRWVEAIATKTKDAKVVVNFLKSNIICWFGVSKALISDQRSHFCNRAMSFLLDKYGVVDNSFLVIFTCIK</sequence>
<name>A0A371HTB1_MUCPR</name>
<keyword evidence="3" id="KW-1185">Reference proteome</keyword>
<evidence type="ECO:0000313" key="2">
    <source>
        <dbReference type="EMBL" id="RDY06023.1"/>
    </source>
</evidence>
<reference evidence="2" key="1">
    <citation type="submission" date="2018-05" db="EMBL/GenBank/DDBJ databases">
        <title>Draft genome of Mucuna pruriens seed.</title>
        <authorList>
            <person name="Nnadi N.E."/>
            <person name="Vos R."/>
            <person name="Hasami M.H."/>
            <person name="Devisetty U.K."/>
            <person name="Aguiy J.C."/>
        </authorList>
    </citation>
    <scope>NUCLEOTIDE SEQUENCE [LARGE SCALE GENOMIC DNA]</scope>
    <source>
        <strain evidence="2">JCA_2017</strain>
    </source>
</reference>
<feature type="domain" description="Integrase catalytic" evidence="1">
    <location>
        <begin position="116"/>
        <end position="211"/>
    </location>
</feature>
<dbReference type="Pfam" id="PF00665">
    <property type="entry name" value="rve"/>
    <property type="match status" value="1"/>
</dbReference>
<comment type="caution">
    <text evidence="2">The sequence shown here is derived from an EMBL/GenBank/DDBJ whole genome shotgun (WGS) entry which is preliminary data.</text>
</comment>
<dbReference type="EMBL" id="QJKJ01001762">
    <property type="protein sequence ID" value="RDY06023.1"/>
    <property type="molecule type" value="Genomic_DNA"/>
</dbReference>
<dbReference type="InterPro" id="IPR052160">
    <property type="entry name" value="Gypsy_RT_Integrase-like"/>
</dbReference>
<gene>
    <name evidence="2" type="ORF">CR513_10061</name>
</gene>
<dbReference type="InterPro" id="IPR012337">
    <property type="entry name" value="RNaseH-like_sf"/>
</dbReference>
<dbReference type="GO" id="GO:0015074">
    <property type="term" value="P:DNA integration"/>
    <property type="evidence" value="ECO:0007669"/>
    <property type="project" value="InterPro"/>
</dbReference>
<dbReference type="Proteomes" id="UP000257109">
    <property type="component" value="Unassembled WGS sequence"/>
</dbReference>
<feature type="non-terminal residue" evidence="2">
    <location>
        <position position="1"/>
    </location>
</feature>
<evidence type="ECO:0000313" key="3">
    <source>
        <dbReference type="Proteomes" id="UP000257109"/>
    </source>
</evidence>
<dbReference type="AlphaFoldDB" id="A0A371HTB1"/>
<protein>
    <recommendedName>
        <fullName evidence="1">Integrase catalytic domain-containing protein</fullName>
    </recommendedName>
</protein>
<organism evidence="2 3">
    <name type="scientific">Mucuna pruriens</name>
    <name type="common">Velvet bean</name>
    <name type="synonym">Dolichos pruriens</name>
    <dbReference type="NCBI Taxonomy" id="157652"/>
    <lineage>
        <taxon>Eukaryota</taxon>
        <taxon>Viridiplantae</taxon>
        <taxon>Streptophyta</taxon>
        <taxon>Embryophyta</taxon>
        <taxon>Tracheophyta</taxon>
        <taxon>Spermatophyta</taxon>
        <taxon>Magnoliopsida</taxon>
        <taxon>eudicotyledons</taxon>
        <taxon>Gunneridae</taxon>
        <taxon>Pentapetalae</taxon>
        <taxon>rosids</taxon>
        <taxon>fabids</taxon>
        <taxon>Fabales</taxon>
        <taxon>Fabaceae</taxon>
        <taxon>Papilionoideae</taxon>
        <taxon>50 kb inversion clade</taxon>
        <taxon>NPAAA clade</taxon>
        <taxon>indigoferoid/millettioid clade</taxon>
        <taxon>Phaseoleae</taxon>
        <taxon>Mucuna</taxon>
    </lineage>
</organism>
<dbReference type="PROSITE" id="PS50994">
    <property type="entry name" value="INTEGRASE"/>
    <property type="match status" value="1"/>
</dbReference>
<dbReference type="PANTHER" id="PTHR47266">
    <property type="entry name" value="ENDONUCLEASE-RELATED"/>
    <property type="match status" value="1"/>
</dbReference>
<dbReference type="InterPro" id="IPR001584">
    <property type="entry name" value="Integrase_cat-core"/>
</dbReference>